<dbReference type="Proteomes" id="UP000014909">
    <property type="component" value="Plasmid unnamed"/>
</dbReference>
<dbReference type="HOGENOM" id="CLU_1507592_0_0_6"/>
<dbReference type="KEGG" id="amh:I633_21901"/>
<sequence>MFNTVIRQMVSEGESYDDIIFYLIENLALLIENKEQPLLSLQKSKILLDKLVSQLRMVNEQKTLNVSIEEPHDEFNSDDDMYADDGDCFEELEALDMSQFIKEVDQDTQEKAEQAVAMIEQEEEAHLEATKMVENHHNRIVYINACANNEPLLYDGIDMSLVSDDASPVGYQENICQH</sequence>
<keyword evidence="1" id="KW-0614">Plasmid</keyword>
<geneLocation type="plasmid" evidence="1">
    <name>unnamed</name>
</geneLocation>
<proteinExistence type="predicted"/>
<dbReference type="EMBL" id="CP004847">
    <property type="protein sequence ID" value="AGP79807.1"/>
    <property type="molecule type" value="Genomic_DNA"/>
</dbReference>
<gene>
    <name evidence="1" type="ORF">I633_21901</name>
</gene>
<evidence type="ECO:0000313" key="2">
    <source>
        <dbReference type="Proteomes" id="UP000014909"/>
    </source>
</evidence>
<name>S5AI87_9ALTE</name>
<accession>S5AI87</accession>
<protein>
    <submittedName>
        <fullName evidence="1">Uncharacterized protein</fullName>
    </submittedName>
</protein>
<reference evidence="1 2" key="1">
    <citation type="journal article" date="2013" name="Genome Biol. Evol.">
        <title>Genomic Diversity of "Deep Ecotype" Alteromonas macleodii Isolates: Evidence for Pan-Mediterranean Clonal Frames.</title>
        <authorList>
            <person name="Lopez-Perez M."/>
            <person name="Gonzaga A."/>
            <person name="Rodriguez-Valera F."/>
        </authorList>
    </citation>
    <scope>NUCLEOTIDE SEQUENCE [LARGE SCALE GENOMIC DNA]</scope>
    <source>
        <strain evidence="2">'English Channel 615'</strain>
        <plasmid evidence="2">Plasmid</plasmid>
    </source>
</reference>
<dbReference type="AlphaFoldDB" id="S5AI87"/>
<dbReference type="BioCyc" id="AMAC1300253:G12YX-3454-MONOMER"/>
<organism evidence="1 2">
    <name type="scientific">Alteromonas mediterranea 615</name>
    <dbReference type="NCBI Taxonomy" id="1300253"/>
    <lineage>
        <taxon>Bacteria</taxon>
        <taxon>Pseudomonadati</taxon>
        <taxon>Pseudomonadota</taxon>
        <taxon>Gammaproteobacteria</taxon>
        <taxon>Alteromonadales</taxon>
        <taxon>Alteromonadaceae</taxon>
        <taxon>Alteromonas/Salinimonas group</taxon>
        <taxon>Alteromonas</taxon>
    </lineage>
</organism>
<dbReference type="PATRIC" id="fig|1300253.3.peg.4571"/>
<evidence type="ECO:0000313" key="1">
    <source>
        <dbReference type="EMBL" id="AGP79807.1"/>
    </source>
</evidence>